<evidence type="ECO:0000256" key="6">
    <source>
        <dbReference type="ARBA" id="ARBA00023157"/>
    </source>
</evidence>
<evidence type="ECO:0000256" key="7">
    <source>
        <dbReference type="ARBA" id="ARBA00023180"/>
    </source>
</evidence>
<keyword evidence="3 9" id="KW-0812">Transmembrane</keyword>
<reference evidence="11" key="1">
    <citation type="submission" date="2025-08" db="UniProtKB">
        <authorList>
            <consortium name="Ensembl"/>
        </authorList>
    </citation>
    <scope>IDENTIFICATION</scope>
</reference>
<protein>
    <recommendedName>
        <fullName evidence="10">Aspartyl beta-hydroxylase/Triadin domain-containing protein</fullName>
    </recommendedName>
</protein>
<comment type="subcellular location">
    <subcellularLocation>
        <location evidence="8">Endomembrane system</location>
        <topology evidence="8">Single-pass membrane protein</topology>
    </subcellularLocation>
    <subcellularLocation>
        <location evidence="1">Membrane</location>
        <topology evidence="1">Single-pass type II membrane protein</topology>
    </subcellularLocation>
</comment>
<proteinExistence type="predicted"/>
<dbReference type="Ensembl" id="ENSEBUT00000002420.1">
    <property type="protein sequence ID" value="ENSEBUP00000002073.1"/>
    <property type="gene ID" value="ENSEBUG00000001640.1"/>
</dbReference>
<keyword evidence="12" id="KW-1185">Reference proteome</keyword>
<feature type="domain" description="Aspartyl beta-hydroxylase/Triadin" evidence="10">
    <location>
        <begin position="66"/>
        <end position="93"/>
    </location>
</feature>
<dbReference type="InterPro" id="IPR007943">
    <property type="entry name" value="Asp-B-hydro/Triadin_dom"/>
</dbReference>
<dbReference type="GO" id="GO:0016020">
    <property type="term" value="C:membrane"/>
    <property type="evidence" value="ECO:0007669"/>
    <property type="project" value="UniProtKB-SubCell"/>
</dbReference>
<name>A0A8C4N6C7_EPTBU</name>
<keyword evidence="7" id="KW-0325">Glycoprotein</keyword>
<evidence type="ECO:0000256" key="1">
    <source>
        <dbReference type="ARBA" id="ARBA00004606"/>
    </source>
</evidence>
<evidence type="ECO:0000256" key="8">
    <source>
        <dbReference type="ARBA" id="ARBA00037847"/>
    </source>
</evidence>
<evidence type="ECO:0000256" key="2">
    <source>
        <dbReference type="ARBA" id="ARBA00022553"/>
    </source>
</evidence>
<evidence type="ECO:0000256" key="4">
    <source>
        <dbReference type="ARBA" id="ARBA00022989"/>
    </source>
</evidence>
<sequence>MHRVTKTVLGGAAHRETSTRLNSLAFVFHRSAGSASGSEPKSNRRVVKRVVRRVVGSGSLICFPSTWFLTLAIIATWSAVAVITFDLVNFHTYLEPICDGPCPLPGKQKKHPSLLHLTPLLHRHHL</sequence>
<evidence type="ECO:0000256" key="9">
    <source>
        <dbReference type="SAM" id="Phobius"/>
    </source>
</evidence>
<dbReference type="Pfam" id="PF05279">
    <property type="entry name" value="Asp-B-Hydro_N"/>
    <property type="match status" value="1"/>
</dbReference>
<feature type="transmembrane region" description="Helical" evidence="9">
    <location>
        <begin position="54"/>
        <end position="85"/>
    </location>
</feature>
<evidence type="ECO:0000259" key="10">
    <source>
        <dbReference type="Pfam" id="PF05279"/>
    </source>
</evidence>
<dbReference type="AlphaFoldDB" id="A0A8C4N6C7"/>
<accession>A0A8C4N6C7</accession>
<keyword evidence="6" id="KW-1015">Disulfide bond</keyword>
<dbReference type="GO" id="GO:0012505">
    <property type="term" value="C:endomembrane system"/>
    <property type="evidence" value="ECO:0007669"/>
    <property type="project" value="UniProtKB-SubCell"/>
</dbReference>
<organism evidence="11 12">
    <name type="scientific">Eptatretus burgeri</name>
    <name type="common">Inshore hagfish</name>
    <dbReference type="NCBI Taxonomy" id="7764"/>
    <lineage>
        <taxon>Eukaryota</taxon>
        <taxon>Metazoa</taxon>
        <taxon>Chordata</taxon>
        <taxon>Craniata</taxon>
        <taxon>Vertebrata</taxon>
        <taxon>Cyclostomata</taxon>
        <taxon>Myxini</taxon>
        <taxon>Myxiniformes</taxon>
        <taxon>Myxinidae</taxon>
        <taxon>Eptatretinae</taxon>
        <taxon>Eptatretus</taxon>
    </lineage>
</organism>
<evidence type="ECO:0000313" key="11">
    <source>
        <dbReference type="Ensembl" id="ENSEBUP00000002073.1"/>
    </source>
</evidence>
<evidence type="ECO:0000256" key="5">
    <source>
        <dbReference type="ARBA" id="ARBA00023136"/>
    </source>
</evidence>
<keyword evidence="4 9" id="KW-1133">Transmembrane helix</keyword>
<reference evidence="11" key="2">
    <citation type="submission" date="2025-09" db="UniProtKB">
        <authorList>
            <consortium name="Ensembl"/>
        </authorList>
    </citation>
    <scope>IDENTIFICATION</scope>
</reference>
<keyword evidence="5 9" id="KW-0472">Membrane</keyword>
<evidence type="ECO:0000256" key="3">
    <source>
        <dbReference type="ARBA" id="ARBA00022692"/>
    </source>
</evidence>
<dbReference type="Proteomes" id="UP000694388">
    <property type="component" value="Unplaced"/>
</dbReference>
<keyword evidence="2" id="KW-0597">Phosphoprotein</keyword>
<evidence type="ECO:0000313" key="12">
    <source>
        <dbReference type="Proteomes" id="UP000694388"/>
    </source>
</evidence>